<evidence type="ECO:0000259" key="10">
    <source>
        <dbReference type="PROSITE" id="PS51767"/>
    </source>
</evidence>
<evidence type="ECO:0000256" key="1">
    <source>
        <dbReference type="ARBA" id="ARBA00007447"/>
    </source>
</evidence>
<dbReference type="GO" id="GO:0016485">
    <property type="term" value="P:protein processing"/>
    <property type="evidence" value="ECO:0007669"/>
    <property type="project" value="UniProtKB-ARBA"/>
</dbReference>
<feature type="transmembrane region" description="Helical" evidence="9">
    <location>
        <begin position="34"/>
        <end position="52"/>
    </location>
</feature>
<dbReference type="CDD" id="cd05471">
    <property type="entry name" value="pepsin_like"/>
    <property type="match status" value="1"/>
</dbReference>
<organism evidence="11">
    <name type="scientific">Alexandrium catenella</name>
    <name type="common">Red tide dinoflagellate</name>
    <name type="synonym">Gonyaulax catenella</name>
    <dbReference type="NCBI Taxonomy" id="2925"/>
    <lineage>
        <taxon>Eukaryota</taxon>
        <taxon>Sar</taxon>
        <taxon>Alveolata</taxon>
        <taxon>Dinophyceae</taxon>
        <taxon>Gonyaulacales</taxon>
        <taxon>Pyrocystaceae</taxon>
        <taxon>Alexandrium</taxon>
    </lineage>
</organism>
<dbReference type="PROSITE" id="PS00141">
    <property type="entry name" value="ASP_PROTEASE"/>
    <property type="match status" value="2"/>
</dbReference>
<dbReference type="InterPro" id="IPR021109">
    <property type="entry name" value="Peptidase_aspartic_dom_sf"/>
</dbReference>
<feature type="active site" evidence="5">
    <location>
        <position position="127"/>
    </location>
</feature>
<feature type="compositionally biased region" description="Basic and acidic residues" evidence="8">
    <location>
        <begin position="151"/>
        <end position="164"/>
    </location>
</feature>
<keyword evidence="2 7" id="KW-0645">Protease</keyword>
<dbReference type="PANTHER" id="PTHR47966:SF51">
    <property type="entry name" value="BETA-SITE APP-CLEAVING ENZYME, ISOFORM A-RELATED"/>
    <property type="match status" value="1"/>
</dbReference>
<evidence type="ECO:0000256" key="2">
    <source>
        <dbReference type="ARBA" id="ARBA00022670"/>
    </source>
</evidence>
<proteinExistence type="inferred from homology"/>
<evidence type="ECO:0000256" key="3">
    <source>
        <dbReference type="ARBA" id="ARBA00022750"/>
    </source>
</evidence>
<evidence type="ECO:0000256" key="6">
    <source>
        <dbReference type="PIRSR" id="PIRSR601461-2"/>
    </source>
</evidence>
<feature type="region of interest" description="Disordered" evidence="8">
    <location>
        <begin position="58"/>
        <end position="97"/>
    </location>
</feature>
<dbReference type="GO" id="GO:0004190">
    <property type="term" value="F:aspartic-type endopeptidase activity"/>
    <property type="evidence" value="ECO:0007669"/>
    <property type="project" value="UniProtKB-KW"/>
</dbReference>
<comment type="similarity">
    <text evidence="1 7">Belongs to the peptidase A1 family.</text>
</comment>
<name>A0A7S1SAQ6_ALECA</name>
<evidence type="ECO:0000256" key="8">
    <source>
        <dbReference type="SAM" id="MobiDB-lite"/>
    </source>
</evidence>
<dbReference type="PROSITE" id="PS51767">
    <property type="entry name" value="PEPTIDASE_A1"/>
    <property type="match status" value="1"/>
</dbReference>
<evidence type="ECO:0000256" key="5">
    <source>
        <dbReference type="PIRSR" id="PIRSR601461-1"/>
    </source>
</evidence>
<dbReference type="InterPro" id="IPR001969">
    <property type="entry name" value="Aspartic_peptidase_AS"/>
</dbReference>
<evidence type="ECO:0000313" key="11">
    <source>
        <dbReference type="EMBL" id="CAD9189412.1"/>
    </source>
</evidence>
<evidence type="ECO:0000256" key="7">
    <source>
        <dbReference type="RuleBase" id="RU000454"/>
    </source>
</evidence>
<protein>
    <recommendedName>
        <fullName evidence="10">Peptidase A1 domain-containing protein</fullName>
    </recommendedName>
</protein>
<feature type="domain" description="Peptidase A1" evidence="10">
    <location>
        <begin position="109"/>
        <end position="417"/>
    </location>
</feature>
<dbReference type="InterPro" id="IPR034164">
    <property type="entry name" value="Pepsin-like_dom"/>
</dbReference>
<keyword evidence="9" id="KW-0812">Transmembrane</keyword>
<dbReference type="Pfam" id="PF00026">
    <property type="entry name" value="Asp"/>
    <property type="match status" value="1"/>
</dbReference>
<reference evidence="11" key="1">
    <citation type="submission" date="2021-01" db="EMBL/GenBank/DDBJ databases">
        <authorList>
            <person name="Corre E."/>
            <person name="Pelletier E."/>
            <person name="Niang G."/>
            <person name="Scheremetjew M."/>
            <person name="Finn R."/>
            <person name="Kale V."/>
            <person name="Holt S."/>
            <person name="Cochrane G."/>
            <person name="Meng A."/>
            <person name="Brown T."/>
            <person name="Cohen L."/>
        </authorList>
    </citation>
    <scope>NUCLEOTIDE SEQUENCE</scope>
    <source>
        <strain evidence="11">OF101</strain>
    </source>
</reference>
<dbReference type="InterPro" id="IPR001461">
    <property type="entry name" value="Aspartic_peptidase_A1"/>
</dbReference>
<sequence length="432" mass="46813">MAQAIWASVLSFSSRVLAERRISRFKAMLSLRLGLLLAFASAAGGAVLRVPVERRPRAQQQRSELEAAMEQGVPHDLAEGDDAPRSATPQVRVQDREDVPLENSEAMAYFGDIQVGTPGQTLSVIFDTGSSNLWVPAVAPEKKVPAAAPEHSPHSLYDPRRSSTHEATGQEFELLYGQGGVSGYWCRDDIAIGSLTLDNFTFGEATDTKELRGYPRANFDGILGLGFRALSEDNLPTALMALAESAQLDDMVFGFHLPWKGHGELVIGGVDPEHYVGNFSFVDLSHASYWAVALDAVKLGGYMSLTRSRNAIIDSGTSLIAGPASQVEALAAMMGAVRMRAAYTVACKEAESLPALAFTIGGKDYSLSAADLIVSRMGPFCMLGLMPHGMHFWILGDVFMRKYYVQFDWGRRKVGLALSAAAAHRNRTDILV</sequence>
<feature type="active site" evidence="5">
    <location>
        <position position="314"/>
    </location>
</feature>
<dbReference type="SUPFAM" id="SSF50630">
    <property type="entry name" value="Acid proteases"/>
    <property type="match status" value="1"/>
</dbReference>
<dbReference type="InterPro" id="IPR033121">
    <property type="entry name" value="PEPTIDASE_A1"/>
</dbReference>
<keyword evidence="6" id="KW-1015">Disulfide bond</keyword>
<keyword evidence="9" id="KW-1133">Transmembrane helix</keyword>
<dbReference type="PRINTS" id="PR00792">
    <property type="entry name" value="PEPSIN"/>
</dbReference>
<dbReference type="PANTHER" id="PTHR47966">
    <property type="entry name" value="BETA-SITE APP-CLEAVING ENZYME, ISOFORM A-RELATED"/>
    <property type="match status" value="1"/>
</dbReference>
<evidence type="ECO:0000256" key="9">
    <source>
        <dbReference type="SAM" id="Phobius"/>
    </source>
</evidence>
<dbReference type="FunFam" id="2.40.70.10:FF:000115">
    <property type="entry name" value="Lysosomal aspartic protease"/>
    <property type="match status" value="1"/>
</dbReference>
<dbReference type="AlphaFoldDB" id="A0A7S1SAQ6"/>
<evidence type="ECO:0000256" key="4">
    <source>
        <dbReference type="ARBA" id="ARBA00022801"/>
    </source>
</evidence>
<keyword evidence="4 7" id="KW-0378">Hydrolase</keyword>
<dbReference type="Gene3D" id="2.40.70.10">
    <property type="entry name" value="Acid Proteases"/>
    <property type="match status" value="2"/>
</dbReference>
<feature type="region of interest" description="Disordered" evidence="8">
    <location>
        <begin position="144"/>
        <end position="164"/>
    </location>
</feature>
<gene>
    <name evidence="11" type="ORF">ACAT0790_LOCUS66186</name>
</gene>
<feature type="disulfide bond" evidence="6">
    <location>
        <begin position="347"/>
        <end position="381"/>
    </location>
</feature>
<keyword evidence="3 7" id="KW-0064">Aspartyl protease</keyword>
<accession>A0A7S1SAQ6</accession>
<keyword evidence="9" id="KW-0472">Membrane</keyword>
<dbReference type="EMBL" id="HBGE01111070">
    <property type="protein sequence ID" value="CAD9189412.1"/>
    <property type="molecule type" value="Transcribed_RNA"/>
</dbReference>